<dbReference type="CDD" id="cd07822">
    <property type="entry name" value="SRPBCC_4"/>
    <property type="match status" value="1"/>
</dbReference>
<sequence>MNIPLAAASVAAILVAAAFALAPRQEVVTEVGIDATPAQVWALLGDPGSYRDWNPFIVSMEGELAEGKTLVNRLRPETGNEIAFKPVVLKVEPARELRWLGRLFLPRVLDGEHYFILDERQGGTHLIHGERFHGVLLWFIDAKRFGADFERMNAALKARVEAGQSSPERSGDAQ</sequence>
<keyword evidence="3" id="KW-1185">Reference proteome</keyword>
<dbReference type="Proteomes" id="UP000000361">
    <property type="component" value="Chromosome 1"/>
</dbReference>
<dbReference type="AlphaFoldDB" id="A1BAV1"/>
<dbReference type="HOGENOM" id="CLU_069867_4_0_5"/>
<dbReference type="Gene3D" id="3.30.530.20">
    <property type="match status" value="1"/>
</dbReference>
<proteinExistence type="predicted"/>
<dbReference type="EnsemblBacteria" id="ABL72645">
    <property type="protein sequence ID" value="ABL72645"/>
    <property type="gene ID" value="Pden_4582"/>
</dbReference>
<feature type="chain" id="PRO_5002632231" description="SRPBCC domain-containing protein" evidence="1">
    <location>
        <begin position="23"/>
        <end position="174"/>
    </location>
</feature>
<dbReference type="InterPro" id="IPR019587">
    <property type="entry name" value="Polyketide_cyclase/dehydratase"/>
</dbReference>
<organism evidence="2 3">
    <name type="scientific">Paracoccus denitrificans (strain Pd 1222)</name>
    <dbReference type="NCBI Taxonomy" id="318586"/>
    <lineage>
        <taxon>Bacteria</taxon>
        <taxon>Pseudomonadati</taxon>
        <taxon>Pseudomonadota</taxon>
        <taxon>Alphaproteobacteria</taxon>
        <taxon>Rhodobacterales</taxon>
        <taxon>Paracoccaceae</taxon>
        <taxon>Paracoccus</taxon>
    </lineage>
</organism>
<dbReference type="PANTHER" id="PTHR36166:SF1">
    <property type="entry name" value="SRPBCC DOMAIN-CONTAINING PROTEIN"/>
    <property type="match status" value="1"/>
</dbReference>
<dbReference type="KEGG" id="pde:Pden_4582"/>
<dbReference type="Pfam" id="PF10604">
    <property type="entry name" value="Polyketide_cyc2"/>
    <property type="match status" value="1"/>
</dbReference>
<feature type="signal peptide" evidence="1">
    <location>
        <begin position="1"/>
        <end position="22"/>
    </location>
</feature>
<dbReference type="SUPFAM" id="SSF55961">
    <property type="entry name" value="Bet v1-like"/>
    <property type="match status" value="1"/>
</dbReference>
<evidence type="ECO:0000313" key="3">
    <source>
        <dbReference type="Proteomes" id="UP000000361"/>
    </source>
</evidence>
<geneLocation type="plasmid" evidence="3">
    <name>pPD1222</name>
</geneLocation>
<dbReference type="RefSeq" id="WP_011750806.1">
    <property type="nucleotide sequence ID" value="NC_008688.1"/>
</dbReference>
<accession>A1BAV1</accession>
<dbReference type="GeneID" id="93454610"/>
<evidence type="ECO:0008006" key="4">
    <source>
        <dbReference type="Google" id="ProtNLM"/>
    </source>
</evidence>
<evidence type="ECO:0000256" key="1">
    <source>
        <dbReference type="SAM" id="SignalP"/>
    </source>
</evidence>
<evidence type="ECO:0000313" key="2">
    <source>
        <dbReference type="EMBL" id="ABL72645.1"/>
    </source>
</evidence>
<gene>
    <name evidence="2" type="ordered locus">Pden_4582</name>
</gene>
<dbReference type="PANTHER" id="PTHR36166">
    <property type="entry name" value="CHROMOSOME 9, WHOLE GENOME SHOTGUN SEQUENCE"/>
    <property type="match status" value="1"/>
</dbReference>
<dbReference type="OrthoDB" id="1364128at2"/>
<dbReference type="eggNOG" id="COG4891">
    <property type="taxonomic scope" value="Bacteria"/>
</dbReference>
<dbReference type="InterPro" id="IPR023393">
    <property type="entry name" value="START-like_dom_sf"/>
</dbReference>
<name>A1BAV1_PARDP</name>
<reference evidence="3" key="1">
    <citation type="submission" date="2006-12" db="EMBL/GenBank/DDBJ databases">
        <title>Complete sequence of plasmid 1 of Paracoccus denitrificans PD1222.</title>
        <authorList>
            <person name="Copeland A."/>
            <person name="Lucas S."/>
            <person name="Lapidus A."/>
            <person name="Barry K."/>
            <person name="Detter J.C."/>
            <person name="Glavina del Rio T."/>
            <person name="Hammon N."/>
            <person name="Israni S."/>
            <person name="Dalin E."/>
            <person name="Tice H."/>
            <person name="Pitluck S."/>
            <person name="Munk A.C."/>
            <person name="Brettin T."/>
            <person name="Bruce D."/>
            <person name="Han C."/>
            <person name="Tapia R."/>
            <person name="Gilna P."/>
            <person name="Schmutz J."/>
            <person name="Larimer F."/>
            <person name="Land M."/>
            <person name="Hauser L."/>
            <person name="Kyrpides N."/>
            <person name="Lykidis A."/>
            <person name="Spiro S."/>
            <person name="Richardson D.J."/>
            <person name="Moir J.W.B."/>
            <person name="Ferguson S.J."/>
            <person name="van Spanning R.J.M."/>
            <person name="Richardson P."/>
        </authorList>
    </citation>
    <scope>NUCLEOTIDE SEQUENCE [LARGE SCALE GENOMIC DNA]</scope>
    <source>
        <strain evidence="3">Pd 1222</strain>
        <plasmid evidence="3">pPD1222</plasmid>
    </source>
</reference>
<protein>
    <recommendedName>
        <fullName evidence="4">SRPBCC domain-containing protein</fullName>
    </recommendedName>
</protein>
<keyword evidence="1" id="KW-0732">Signal</keyword>
<keyword evidence="2" id="KW-0614">Plasmid</keyword>
<dbReference type="EMBL" id="CP000491">
    <property type="protein sequence ID" value="ABL72645.1"/>
    <property type="molecule type" value="Genomic_DNA"/>
</dbReference>